<gene>
    <name evidence="3" type="ORF">S01H4_43825</name>
</gene>
<evidence type="ECO:0000256" key="1">
    <source>
        <dbReference type="ARBA" id="ARBA00022691"/>
    </source>
</evidence>
<protein>
    <submittedName>
        <fullName evidence="3">Uncharacterized protein</fullName>
    </submittedName>
</protein>
<sequence>PDGWTEGLSDTQRYKCIGNAVTVNVVEFLGHMIKNSLLSRDTDRGISYDLDKFTPQSSEDSPDSVNTQSIEHKLDVNGQSDTNGAHNDAIATMGASPCPTDLSKNPARPQEEKNESITS</sequence>
<dbReference type="EMBL" id="BART01024217">
    <property type="protein sequence ID" value="GAH01995.1"/>
    <property type="molecule type" value="Genomic_DNA"/>
</dbReference>
<accession>X1D194</accession>
<dbReference type="SUPFAM" id="SSF53335">
    <property type="entry name" value="S-adenosyl-L-methionine-dependent methyltransferases"/>
    <property type="match status" value="1"/>
</dbReference>
<keyword evidence="1" id="KW-0949">S-adenosyl-L-methionine</keyword>
<dbReference type="InterPro" id="IPR029063">
    <property type="entry name" value="SAM-dependent_MTases_sf"/>
</dbReference>
<organism evidence="3">
    <name type="scientific">marine sediment metagenome</name>
    <dbReference type="NCBI Taxonomy" id="412755"/>
    <lineage>
        <taxon>unclassified sequences</taxon>
        <taxon>metagenomes</taxon>
        <taxon>ecological metagenomes</taxon>
    </lineage>
</organism>
<comment type="caution">
    <text evidence="3">The sequence shown here is derived from an EMBL/GenBank/DDBJ whole genome shotgun (WGS) entry which is preliminary data.</text>
</comment>
<reference evidence="3" key="1">
    <citation type="journal article" date="2014" name="Front. Microbiol.">
        <title>High frequency of phylogenetically diverse reductive dehalogenase-homologous genes in deep subseafloor sedimentary metagenomes.</title>
        <authorList>
            <person name="Kawai M."/>
            <person name="Futagami T."/>
            <person name="Toyoda A."/>
            <person name="Takaki Y."/>
            <person name="Nishi S."/>
            <person name="Hori S."/>
            <person name="Arai W."/>
            <person name="Tsubouchi T."/>
            <person name="Morono Y."/>
            <person name="Uchiyama I."/>
            <person name="Ito T."/>
            <person name="Fujiyama A."/>
            <person name="Inagaki F."/>
            <person name="Takami H."/>
        </authorList>
    </citation>
    <scope>NUCLEOTIDE SEQUENCE</scope>
    <source>
        <strain evidence="3">Expedition CK06-06</strain>
    </source>
</reference>
<feature type="compositionally biased region" description="Polar residues" evidence="2">
    <location>
        <begin position="54"/>
        <end position="69"/>
    </location>
</feature>
<dbReference type="InterPro" id="IPR031303">
    <property type="entry name" value="C5_meth_CS"/>
</dbReference>
<evidence type="ECO:0000256" key="2">
    <source>
        <dbReference type="SAM" id="MobiDB-lite"/>
    </source>
</evidence>
<proteinExistence type="predicted"/>
<name>X1D194_9ZZZZ</name>
<feature type="non-terminal residue" evidence="3">
    <location>
        <position position="1"/>
    </location>
</feature>
<feature type="compositionally biased region" description="Basic and acidic residues" evidence="2">
    <location>
        <begin position="109"/>
        <end position="119"/>
    </location>
</feature>
<feature type="region of interest" description="Disordered" evidence="2">
    <location>
        <begin position="47"/>
        <end position="119"/>
    </location>
</feature>
<evidence type="ECO:0000313" key="3">
    <source>
        <dbReference type="EMBL" id="GAH01995.1"/>
    </source>
</evidence>
<dbReference type="AlphaFoldDB" id="X1D194"/>
<dbReference type="PROSITE" id="PS00095">
    <property type="entry name" value="C5_MTASE_2"/>
    <property type="match status" value="1"/>
</dbReference>